<dbReference type="InterPro" id="IPR036599">
    <property type="entry name" value="DNA_ligase_N_sf"/>
</dbReference>
<evidence type="ECO:0000259" key="7">
    <source>
        <dbReference type="PROSITE" id="PS50160"/>
    </source>
</evidence>
<evidence type="ECO:0000256" key="5">
    <source>
        <dbReference type="ARBA" id="ARBA00023242"/>
    </source>
</evidence>
<feature type="domain" description="ATP-dependent DNA ligase family profile" evidence="7">
    <location>
        <begin position="377"/>
        <end position="509"/>
    </location>
</feature>
<evidence type="ECO:0000256" key="3">
    <source>
        <dbReference type="ARBA" id="ARBA00022741"/>
    </source>
</evidence>
<dbReference type="Proteomes" id="UP000030752">
    <property type="component" value="Unassembled WGS sequence"/>
</dbReference>
<dbReference type="PROSITE" id="PS50160">
    <property type="entry name" value="DNA_LIGASE_A3"/>
    <property type="match status" value="1"/>
</dbReference>
<dbReference type="Gene3D" id="2.40.50.140">
    <property type="entry name" value="Nucleic acid-binding proteins"/>
    <property type="match status" value="1"/>
</dbReference>
<dbReference type="PANTHER" id="PTHR45997:SF2">
    <property type="entry name" value="ATP DEPENDENT DNA LIGASE DOMAIN PROTEIN (AFU_ORTHOLOGUE AFUA_5G02430)"/>
    <property type="match status" value="1"/>
</dbReference>
<dbReference type="GO" id="GO:0005524">
    <property type="term" value="F:ATP binding"/>
    <property type="evidence" value="ECO:0007669"/>
    <property type="project" value="UniProtKB-KW"/>
</dbReference>
<keyword evidence="3" id="KW-0547">Nucleotide-binding</keyword>
<dbReference type="InterPro" id="IPR012310">
    <property type="entry name" value="DNA_ligase_ATP-dep_cent"/>
</dbReference>
<evidence type="ECO:0000256" key="6">
    <source>
        <dbReference type="SAM" id="MobiDB-lite"/>
    </source>
</evidence>
<dbReference type="GO" id="GO:0006310">
    <property type="term" value="P:DNA recombination"/>
    <property type="evidence" value="ECO:0007669"/>
    <property type="project" value="InterPro"/>
</dbReference>
<dbReference type="OrthoDB" id="2160351at2759"/>
<dbReference type="Pfam" id="PF04675">
    <property type="entry name" value="DNA_ligase_A_N"/>
    <property type="match status" value="1"/>
</dbReference>
<dbReference type="eggNOG" id="KOG0966">
    <property type="taxonomic scope" value="Eukaryota"/>
</dbReference>
<dbReference type="Gene3D" id="1.10.3260.10">
    <property type="entry name" value="DNA ligase, ATP-dependent, N-terminal domain"/>
    <property type="match status" value="1"/>
</dbReference>
<dbReference type="GO" id="GO:0003677">
    <property type="term" value="F:DNA binding"/>
    <property type="evidence" value="ECO:0007669"/>
    <property type="project" value="InterPro"/>
</dbReference>
<dbReference type="InterPro" id="IPR012308">
    <property type="entry name" value="DNA_ligase_ATP-dep_N"/>
</dbReference>
<sequence>MYFKALCDFWQTIAGQNDEHQRERTIRTWFQGAAGDDLNTGSGLLALTSCLFPHRRRDRVYGLREKSLADIAIRAWSVGHSRARHLHEWQSSHGAPDFAATVRTLVEEGGEVAHVHGPPTLEEINHVLDHLASGCPFSSPKIRASFQHENHSPRQGVIDMLQRMSGLEAEWMCRLILGNLGQVQLPEELVMNFLHPALGTALQVHDGLVNAVALIMTPQGDGESSMQYQHMSKWRPQLGMAIHRPTFEKARSIQHCRQLLGRQLVYVERKYDGEYCQIHVRLLPAGETDIKIFSKSGRDSTADRHALIPTIHQCLNIGKQDCQVNIGCVLIGEMVVWNDAQQDIMPFYNIRRYILRTGRRLGCGRDSPPLPGEHLMIVLFDCLLLDNVDCMFEPYVQRRKRLAHIVRPVPGHAVISEYTTIDVSSNNAASQITHRLAHAISHQWEGLMFKPSQAPYVALDDRQQHPVKLRKDMIPGLGDSADLVVIGGAHDMKYGASEWWTTFYLACVDLTAEGADDTTLHSFRIVAAVSRPAITATDMRFLNRHGKAHYLTPFDVAAAPHIETELTGQPPPTAIFMRPLVVEVVGAGFDRLPNSRFESLRFPRVVKIHSDRSFRDAVTSEQYRHMAERSQHGDINGDGTSFQHWLSRLTECVNRPDTSRSASRTASGSAKSSRKRYREIEEVGGVK</sequence>
<keyword evidence="4" id="KW-0067">ATP-binding</keyword>
<dbReference type="InterPro" id="IPR029710">
    <property type="entry name" value="LIG4"/>
</dbReference>
<dbReference type="EMBL" id="KB822716">
    <property type="protein sequence ID" value="ETN44058.1"/>
    <property type="molecule type" value="Genomic_DNA"/>
</dbReference>
<dbReference type="HOGENOM" id="CLU_004299_3_0_1"/>
<dbReference type="GO" id="GO:0003910">
    <property type="term" value="F:DNA ligase (ATP) activity"/>
    <property type="evidence" value="ECO:0007669"/>
    <property type="project" value="InterPro"/>
</dbReference>
<dbReference type="InParanoid" id="W2S7N3"/>
<dbReference type="STRING" id="1220924.W2S7N3"/>
<evidence type="ECO:0000256" key="1">
    <source>
        <dbReference type="ARBA" id="ARBA00007572"/>
    </source>
</evidence>
<dbReference type="GO" id="GO:0032807">
    <property type="term" value="C:DNA ligase IV complex"/>
    <property type="evidence" value="ECO:0007669"/>
    <property type="project" value="TreeGrafter"/>
</dbReference>
<keyword evidence="2" id="KW-0436">Ligase</keyword>
<gene>
    <name evidence="8" type="ORF">HMPREF1541_10923</name>
</gene>
<protein>
    <recommendedName>
        <fullName evidence="7">ATP-dependent DNA ligase family profile domain-containing protein</fullName>
    </recommendedName>
</protein>
<evidence type="ECO:0000313" key="8">
    <source>
        <dbReference type="EMBL" id="ETN44058.1"/>
    </source>
</evidence>
<comment type="similarity">
    <text evidence="1">Belongs to the ATP-dependent DNA ligase family.</text>
</comment>
<evidence type="ECO:0000256" key="4">
    <source>
        <dbReference type="ARBA" id="ARBA00022840"/>
    </source>
</evidence>
<dbReference type="Pfam" id="PF01068">
    <property type="entry name" value="DNA_ligase_A_M"/>
    <property type="match status" value="1"/>
</dbReference>
<keyword evidence="5" id="KW-0539">Nucleus</keyword>
<dbReference type="RefSeq" id="XP_008713814.1">
    <property type="nucleotide sequence ID" value="XM_008715592.1"/>
</dbReference>
<feature type="region of interest" description="Disordered" evidence="6">
    <location>
        <begin position="654"/>
        <end position="687"/>
    </location>
</feature>
<dbReference type="GO" id="GO:0006297">
    <property type="term" value="P:nucleotide-excision repair, DNA gap filling"/>
    <property type="evidence" value="ECO:0007669"/>
    <property type="project" value="TreeGrafter"/>
</dbReference>
<feature type="compositionally biased region" description="Low complexity" evidence="6">
    <location>
        <begin position="659"/>
        <end position="671"/>
    </location>
</feature>
<evidence type="ECO:0000256" key="2">
    <source>
        <dbReference type="ARBA" id="ARBA00022598"/>
    </source>
</evidence>
<keyword evidence="9" id="KW-1185">Reference proteome</keyword>
<dbReference type="SUPFAM" id="SSF50249">
    <property type="entry name" value="Nucleic acid-binding proteins"/>
    <property type="match status" value="1"/>
</dbReference>
<dbReference type="GO" id="GO:0006303">
    <property type="term" value="P:double-strand break repair via nonhomologous end joining"/>
    <property type="evidence" value="ECO:0007669"/>
    <property type="project" value="TreeGrafter"/>
</dbReference>
<dbReference type="PANTHER" id="PTHR45997">
    <property type="entry name" value="DNA LIGASE 4"/>
    <property type="match status" value="1"/>
</dbReference>
<organism evidence="8 9">
    <name type="scientific">Cyphellophora europaea (strain CBS 101466)</name>
    <name type="common">Phialophora europaea</name>
    <dbReference type="NCBI Taxonomy" id="1220924"/>
    <lineage>
        <taxon>Eukaryota</taxon>
        <taxon>Fungi</taxon>
        <taxon>Dikarya</taxon>
        <taxon>Ascomycota</taxon>
        <taxon>Pezizomycotina</taxon>
        <taxon>Eurotiomycetes</taxon>
        <taxon>Chaetothyriomycetidae</taxon>
        <taxon>Chaetothyriales</taxon>
        <taxon>Cyphellophoraceae</taxon>
        <taxon>Cyphellophora</taxon>
    </lineage>
</organism>
<name>W2S7N3_CYPE1</name>
<dbReference type="VEuPathDB" id="FungiDB:HMPREF1541_10923"/>
<proteinExistence type="inferred from homology"/>
<dbReference type="InterPro" id="IPR012340">
    <property type="entry name" value="NA-bd_OB-fold"/>
</dbReference>
<evidence type="ECO:0000313" key="9">
    <source>
        <dbReference type="Proteomes" id="UP000030752"/>
    </source>
</evidence>
<reference evidence="8 9" key="1">
    <citation type="submission" date="2013-03" db="EMBL/GenBank/DDBJ databases">
        <title>The Genome Sequence of Phialophora europaea CBS 101466.</title>
        <authorList>
            <consortium name="The Broad Institute Genomics Platform"/>
            <person name="Cuomo C."/>
            <person name="de Hoog S."/>
            <person name="Gorbushina A."/>
            <person name="Walker B."/>
            <person name="Young S.K."/>
            <person name="Zeng Q."/>
            <person name="Gargeya S."/>
            <person name="Fitzgerald M."/>
            <person name="Haas B."/>
            <person name="Abouelleil A."/>
            <person name="Allen A.W."/>
            <person name="Alvarado L."/>
            <person name="Arachchi H.M."/>
            <person name="Berlin A.M."/>
            <person name="Chapman S.B."/>
            <person name="Gainer-Dewar J."/>
            <person name="Goldberg J."/>
            <person name="Griggs A."/>
            <person name="Gujja S."/>
            <person name="Hansen M."/>
            <person name="Howarth C."/>
            <person name="Imamovic A."/>
            <person name="Ireland A."/>
            <person name="Larimer J."/>
            <person name="McCowan C."/>
            <person name="Murphy C."/>
            <person name="Pearson M."/>
            <person name="Poon T.W."/>
            <person name="Priest M."/>
            <person name="Roberts A."/>
            <person name="Saif S."/>
            <person name="Shea T."/>
            <person name="Sisk P."/>
            <person name="Sykes S."/>
            <person name="Wortman J."/>
            <person name="Nusbaum C."/>
            <person name="Birren B."/>
        </authorList>
    </citation>
    <scope>NUCLEOTIDE SEQUENCE [LARGE SCALE GENOMIC DNA]</scope>
    <source>
        <strain evidence="8 9">CBS 101466</strain>
    </source>
</reference>
<dbReference type="SUPFAM" id="SSF56091">
    <property type="entry name" value="DNA ligase/mRNA capping enzyme, catalytic domain"/>
    <property type="match status" value="1"/>
</dbReference>
<accession>W2S7N3</accession>
<dbReference type="Gene3D" id="3.30.470.30">
    <property type="entry name" value="DNA ligase/mRNA capping enzyme"/>
    <property type="match status" value="1"/>
</dbReference>
<dbReference type="AlphaFoldDB" id="W2S7N3"/>
<dbReference type="GeneID" id="19978262"/>